<name>A0A0D8XL17_DICVI</name>
<proteinExistence type="inferred from homology"/>
<dbReference type="PANTHER" id="PTHR13003">
    <property type="entry name" value="NUP107-RELATED"/>
    <property type="match status" value="1"/>
</dbReference>
<reference evidence="10" key="2">
    <citation type="journal article" date="2016" name="Sci. Rep.">
        <title>Dictyocaulus viviparus genome, variome and transcriptome elucidate lungworm biology and support future intervention.</title>
        <authorList>
            <person name="McNulty S.N."/>
            <person name="Strube C."/>
            <person name="Rosa B.A."/>
            <person name="Martin J.C."/>
            <person name="Tyagi R."/>
            <person name="Choi Y.J."/>
            <person name="Wang Q."/>
            <person name="Hallsworth Pepin K."/>
            <person name="Zhang X."/>
            <person name="Ozersky P."/>
            <person name="Wilson R.K."/>
            <person name="Sternberg P.W."/>
            <person name="Gasser R.B."/>
            <person name="Mitreva M."/>
        </authorList>
    </citation>
    <scope>NUCLEOTIDE SEQUENCE [LARGE SCALE GENOMIC DNA]</scope>
    <source>
        <strain evidence="10">HannoverDv2000</strain>
    </source>
</reference>
<accession>A0A0D8XL17</accession>
<comment type="subunit">
    <text evidence="8">Part of the nuclear pore complex (NPC).</text>
</comment>
<dbReference type="Pfam" id="PF04121">
    <property type="entry name" value="Nup84_Nup100"/>
    <property type="match status" value="1"/>
</dbReference>
<dbReference type="Gene3D" id="1.20.190.50">
    <property type="match status" value="1"/>
</dbReference>
<dbReference type="GO" id="GO:0031080">
    <property type="term" value="C:nuclear pore outer ring"/>
    <property type="evidence" value="ECO:0007669"/>
    <property type="project" value="TreeGrafter"/>
</dbReference>
<evidence type="ECO:0000256" key="3">
    <source>
        <dbReference type="ARBA" id="ARBA00022816"/>
    </source>
</evidence>
<dbReference type="Proteomes" id="UP000053766">
    <property type="component" value="Unassembled WGS sequence"/>
</dbReference>
<keyword evidence="10" id="KW-1185">Reference proteome</keyword>
<evidence type="ECO:0000256" key="4">
    <source>
        <dbReference type="ARBA" id="ARBA00022927"/>
    </source>
</evidence>
<keyword evidence="8" id="KW-0472">Membrane</keyword>
<keyword evidence="6 8" id="KW-0906">Nuclear pore complex</keyword>
<comment type="function">
    <text evidence="8">Functions as a component of the nuclear pore complex (NPC).</text>
</comment>
<dbReference type="AlphaFoldDB" id="A0A0D8XL17"/>
<dbReference type="InterPro" id="IPR007252">
    <property type="entry name" value="Nup84/Nup107"/>
</dbReference>
<dbReference type="GO" id="GO:0031965">
    <property type="term" value="C:nuclear membrane"/>
    <property type="evidence" value="ECO:0007669"/>
    <property type="project" value="UniProtKB-SubCell"/>
</dbReference>
<protein>
    <recommendedName>
        <fullName evidence="8">Nuclear pore complex protein</fullName>
    </recommendedName>
</protein>
<reference evidence="9 10" key="1">
    <citation type="submission" date="2013-11" db="EMBL/GenBank/DDBJ databases">
        <title>Draft genome of the bovine lungworm Dictyocaulus viviparus.</title>
        <authorList>
            <person name="Mitreva M."/>
        </authorList>
    </citation>
    <scope>NUCLEOTIDE SEQUENCE [LARGE SCALE GENOMIC DNA]</scope>
    <source>
        <strain evidence="9 10">HannoverDv2000</strain>
    </source>
</reference>
<comment type="similarity">
    <text evidence="1 8">Belongs to the nucleoporin Nup84/Nup107 family.</text>
</comment>
<sequence>MKGINANGCSFTELDDAVWEDVHAALTRLSCGEFEYNAWSDLAKIFRDYHDALEYLGNQVTQEEIQHARSAYRCLTACITEAYLKNDYVNNKDDSLLAALIAEDEDFRIIYVLWQWCIECATESNGFTDLLHQIKDMKTFIGSARSDIKRMMSTEAIADDPDSILNAAEDPGFEKLVRVVFSLLRCGRFDEAIELSNELSIPWMALLIHQQRLMIDEKLFPAQLTEREQATLVYRELAFQMMANNKYTRSVRMVFATLVGDWKFLVPLANNFEDRLWCYANAAVQAKLNFALGLKHPIYTPTSAEGIFEALITADTSPYHVVMSFMVQEAWIEAAKWMSDYVNTIEAQSTTRLSSLYRFFGLVMSVCHIMKYVQNEDHEINLIGKMIDVLRHKMLFGFIPFYAALLPKDDALKRIWNTMSYIKTEKDRCAFIKALKEAKFDGEDIAIEFGRFRALEDVDHLDFLRWIFVCSDENLIYAIAEANAVVRHYLLLDMEAEASNVINECENYKIIDRLVALVKNTDHGDESQFDDLAELVINEFNNHHLYLSALAHCTTFAVECAKLQEVARQKAEIDRECDQFLHKGDLVDFSRRTAQAERNQSHHERSKLILDACKERTLDTVTAFLKHPGWRSNTNEDWGRTEQLKALRERFYANVLNVLLRTLSIYGDAKIVLELLPLLADDDLKLYKDLTKNDLSQFLLGVHTLAGHLMTD</sequence>
<evidence type="ECO:0000256" key="1">
    <source>
        <dbReference type="ARBA" id="ARBA00009510"/>
    </source>
</evidence>
<gene>
    <name evidence="9" type="ORF">DICVIV_09490</name>
</gene>
<evidence type="ECO:0000256" key="2">
    <source>
        <dbReference type="ARBA" id="ARBA00022448"/>
    </source>
</evidence>
<evidence type="ECO:0000256" key="5">
    <source>
        <dbReference type="ARBA" id="ARBA00023010"/>
    </source>
</evidence>
<dbReference type="PANTHER" id="PTHR13003:SF2">
    <property type="entry name" value="NUCLEAR PORE COMPLEX PROTEIN NUP107"/>
    <property type="match status" value="1"/>
</dbReference>
<keyword evidence="4" id="KW-0653">Protein transport</keyword>
<dbReference type="GO" id="GO:0017056">
    <property type="term" value="F:structural constituent of nuclear pore"/>
    <property type="evidence" value="ECO:0007669"/>
    <property type="project" value="UniProtKB-UniRule"/>
</dbReference>
<dbReference type="OrthoDB" id="3098at2759"/>
<evidence type="ECO:0000313" key="10">
    <source>
        <dbReference type="Proteomes" id="UP000053766"/>
    </source>
</evidence>
<comment type="subcellular location">
    <subcellularLocation>
        <location evidence="8">Nucleus</location>
        <location evidence="8">Nuclear pore complex</location>
    </subcellularLocation>
    <subcellularLocation>
        <location evidence="8">Nucleus membrane</location>
    </subcellularLocation>
</comment>
<dbReference type="GO" id="GO:0000973">
    <property type="term" value="P:post-transcriptional tethering of RNA polymerase II gene DNA at nuclear periphery"/>
    <property type="evidence" value="ECO:0007669"/>
    <property type="project" value="TreeGrafter"/>
</dbReference>
<dbReference type="GO" id="GO:0006406">
    <property type="term" value="P:mRNA export from nucleus"/>
    <property type="evidence" value="ECO:0007669"/>
    <property type="project" value="TreeGrafter"/>
</dbReference>
<keyword evidence="7 8" id="KW-0539">Nucleus</keyword>
<dbReference type="STRING" id="29172.A0A0D8XL17"/>
<evidence type="ECO:0000256" key="6">
    <source>
        <dbReference type="ARBA" id="ARBA00023132"/>
    </source>
</evidence>
<dbReference type="EMBL" id="KN716469">
    <property type="protein sequence ID" value="KJH44482.1"/>
    <property type="molecule type" value="Genomic_DNA"/>
</dbReference>
<dbReference type="GO" id="GO:0006606">
    <property type="term" value="P:protein import into nucleus"/>
    <property type="evidence" value="ECO:0007669"/>
    <property type="project" value="TreeGrafter"/>
</dbReference>
<organism evidence="9 10">
    <name type="scientific">Dictyocaulus viviparus</name>
    <name type="common">Bovine lungworm</name>
    <dbReference type="NCBI Taxonomy" id="29172"/>
    <lineage>
        <taxon>Eukaryota</taxon>
        <taxon>Metazoa</taxon>
        <taxon>Ecdysozoa</taxon>
        <taxon>Nematoda</taxon>
        <taxon>Chromadorea</taxon>
        <taxon>Rhabditida</taxon>
        <taxon>Rhabditina</taxon>
        <taxon>Rhabditomorpha</taxon>
        <taxon>Strongyloidea</taxon>
        <taxon>Metastrongylidae</taxon>
        <taxon>Dictyocaulus</taxon>
    </lineage>
</organism>
<evidence type="ECO:0000313" key="9">
    <source>
        <dbReference type="EMBL" id="KJH44482.1"/>
    </source>
</evidence>
<keyword evidence="3" id="KW-0509">mRNA transport</keyword>
<keyword evidence="2 8" id="KW-0813">Transport</keyword>
<keyword evidence="5 8" id="KW-0811">Translocation</keyword>
<evidence type="ECO:0000256" key="8">
    <source>
        <dbReference type="RuleBase" id="RU365072"/>
    </source>
</evidence>
<evidence type="ECO:0000256" key="7">
    <source>
        <dbReference type="ARBA" id="ARBA00023242"/>
    </source>
</evidence>
<dbReference type="Gene3D" id="1.10.3450.20">
    <property type="match status" value="1"/>
</dbReference>